<reference evidence="5 6" key="1">
    <citation type="journal article" date="2019" name="Nat. Microbiol.">
        <title>Mediterranean grassland soil C-N compound turnover is dependent on rainfall and depth, and is mediated by genomically divergent microorganisms.</title>
        <authorList>
            <person name="Diamond S."/>
            <person name="Andeer P.F."/>
            <person name="Li Z."/>
            <person name="Crits-Christoph A."/>
            <person name="Burstein D."/>
            <person name="Anantharaman K."/>
            <person name="Lane K.R."/>
            <person name="Thomas B.C."/>
            <person name="Pan C."/>
            <person name="Northen T.R."/>
            <person name="Banfield J.F."/>
        </authorList>
    </citation>
    <scope>NUCLEOTIDE SEQUENCE [LARGE SCALE GENOMIC DNA]</scope>
    <source>
        <strain evidence="5">WS_2</strain>
    </source>
</reference>
<dbReference type="InterPro" id="IPR036428">
    <property type="entry name" value="PCD_sf"/>
</dbReference>
<dbReference type="AlphaFoldDB" id="A0A538T0I0"/>
<dbReference type="Proteomes" id="UP000317716">
    <property type="component" value="Unassembled WGS sequence"/>
</dbReference>
<evidence type="ECO:0000256" key="4">
    <source>
        <dbReference type="HAMAP-Rule" id="MF_00434"/>
    </source>
</evidence>
<dbReference type="PANTHER" id="PTHR42805">
    <property type="entry name" value="PTERIN-4-ALPHA-CARBINOLAMINE DEHYDRATASE-RELATED"/>
    <property type="match status" value="1"/>
</dbReference>
<protein>
    <recommendedName>
        <fullName evidence="4">Putative pterin-4-alpha-carbinolamine dehydratase</fullName>
        <shortName evidence="4">PHS</shortName>
        <ecNumber evidence="4">4.2.1.96</ecNumber>
    </recommendedName>
    <alternativeName>
        <fullName evidence="4">4-alpha-hydroxy-tetrahydropterin dehydratase</fullName>
    </alternativeName>
    <alternativeName>
        <fullName evidence="4">Pterin carbinolamine dehydratase</fullName>
        <shortName evidence="4">PCD</shortName>
    </alternativeName>
</protein>
<dbReference type="Gene3D" id="3.30.1360.20">
    <property type="entry name" value="Transcriptional coactivator/pterin dehydratase"/>
    <property type="match status" value="1"/>
</dbReference>
<dbReference type="CDD" id="cd00913">
    <property type="entry name" value="PCD_DCoH_subfamily_a"/>
    <property type="match status" value="1"/>
</dbReference>
<dbReference type="PANTHER" id="PTHR42805:SF1">
    <property type="entry name" value="PTERIN-4-ALPHA-CARBINOLAMINE DEHYDRATASE-RELATED"/>
    <property type="match status" value="1"/>
</dbReference>
<sequence>MSGLTQSSCVPCRGGVPPLGDAEIAALAPDVPEWRRVEREGIERIERDYAFKDFRSALDFTVAVGELAEREQHHPDIHLAWGRVRVETWTHKIKGLHRNDFILAAKCDRIYAEAAKS</sequence>
<dbReference type="Pfam" id="PF01329">
    <property type="entry name" value="Pterin_4a"/>
    <property type="match status" value="1"/>
</dbReference>
<name>A0A538T0I0_UNCEI</name>
<comment type="caution">
    <text evidence="5">The sequence shown here is derived from an EMBL/GenBank/DDBJ whole genome shotgun (WGS) entry which is preliminary data.</text>
</comment>
<organism evidence="5 6">
    <name type="scientific">Eiseniibacteriota bacterium</name>
    <dbReference type="NCBI Taxonomy" id="2212470"/>
    <lineage>
        <taxon>Bacteria</taxon>
        <taxon>Candidatus Eiseniibacteriota</taxon>
    </lineage>
</organism>
<accession>A0A538T0I0</accession>
<dbReference type="InterPro" id="IPR050376">
    <property type="entry name" value="Pterin-4-alpha-carb_dehyd"/>
</dbReference>
<proteinExistence type="inferred from homology"/>
<dbReference type="HAMAP" id="MF_00434">
    <property type="entry name" value="Pterin_4_alpha"/>
    <property type="match status" value="1"/>
</dbReference>
<evidence type="ECO:0000256" key="2">
    <source>
        <dbReference type="ARBA" id="ARBA00006472"/>
    </source>
</evidence>
<dbReference type="InterPro" id="IPR001533">
    <property type="entry name" value="Pterin_deHydtase"/>
</dbReference>
<evidence type="ECO:0000256" key="1">
    <source>
        <dbReference type="ARBA" id="ARBA00001554"/>
    </source>
</evidence>
<keyword evidence="3 4" id="KW-0456">Lyase</keyword>
<dbReference type="SUPFAM" id="SSF55248">
    <property type="entry name" value="PCD-like"/>
    <property type="match status" value="1"/>
</dbReference>
<gene>
    <name evidence="5" type="ORF">E6K72_03960</name>
</gene>
<dbReference type="GO" id="GO:0008124">
    <property type="term" value="F:4-alpha-hydroxytetrahydrobiopterin dehydratase activity"/>
    <property type="evidence" value="ECO:0007669"/>
    <property type="project" value="UniProtKB-UniRule"/>
</dbReference>
<evidence type="ECO:0000313" key="6">
    <source>
        <dbReference type="Proteomes" id="UP000317716"/>
    </source>
</evidence>
<evidence type="ECO:0000256" key="3">
    <source>
        <dbReference type="ARBA" id="ARBA00023239"/>
    </source>
</evidence>
<dbReference type="GO" id="GO:0006729">
    <property type="term" value="P:tetrahydrobiopterin biosynthetic process"/>
    <property type="evidence" value="ECO:0007669"/>
    <property type="project" value="InterPro"/>
</dbReference>
<dbReference type="EC" id="4.2.1.96" evidence="4"/>
<comment type="similarity">
    <text evidence="2 4">Belongs to the pterin-4-alpha-carbinolamine dehydratase family.</text>
</comment>
<dbReference type="NCBIfam" id="NF002016">
    <property type="entry name" value="PRK00823.1-1"/>
    <property type="match status" value="1"/>
</dbReference>
<comment type="catalytic activity">
    <reaction evidence="1 4">
        <text>(4aS,6R)-4a-hydroxy-L-erythro-5,6,7,8-tetrahydrobiopterin = (6R)-L-erythro-6,7-dihydrobiopterin + H2O</text>
        <dbReference type="Rhea" id="RHEA:11920"/>
        <dbReference type="ChEBI" id="CHEBI:15377"/>
        <dbReference type="ChEBI" id="CHEBI:15642"/>
        <dbReference type="ChEBI" id="CHEBI:43120"/>
        <dbReference type="EC" id="4.2.1.96"/>
    </reaction>
</comment>
<evidence type="ECO:0000313" key="5">
    <source>
        <dbReference type="EMBL" id="TMQ57122.1"/>
    </source>
</evidence>
<dbReference type="EMBL" id="VBOS01000136">
    <property type="protein sequence ID" value="TMQ57122.1"/>
    <property type="molecule type" value="Genomic_DNA"/>
</dbReference>